<reference evidence="1" key="1">
    <citation type="journal article" date="2014" name="Int. J. Syst. Evol. Microbiol.">
        <title>Complete genome sequence of Corynebacterium casei LMG S-19264T (=DSM 44701T), isolated from a smear-ripened cheese.</title>
        <authorList>
            <consortium name="US DOE Joint Genome Institute (JGI-PGF)"/>
            <person name="Walter F."/>
            <person name="Albersmeier A."/>
            <person name="Kalinowski J."/>
            <person name="Ruckert C."/>
        </authorList>
    </citation>
    <scope>NUCLEOTIDE SEQUENCE</scope>
    <source>
        <strain evidence="1">CGMCC 1.15493</strain>
    </source>
</reference>
<dbReference type="EMBL" id="BMJJ01000012">
    <property type="protein sequence ID" value="GGD35856.1"/>
    <property type="molecule type" value="Genomic_DNA"/>
</dbReference>
<dbReference type="Proteomes" id="UP000613160">
    <property type="component" value="Unassembled WGS sequence"/>
</dbReference>
<protein>
    <submittedName>
        <fullName evidence="1">Uncharacterized protein</fullName>
    </submittedName>
</protein>
<accession>A0A916Y905</accession>
<proteinExistence type="predicted"/>
<sequence>MDEGTPERLRRIWNQKEIPVLLRRGAGHRLRMRLPFDPENRAWIRQERRSNPEWDQQRRFWEIPQAWFNALVAQCLEKYGKVYIVQPYREQEKCAPACWNATGDECQCSCMGEHHGMHSPAGKWKVVSDTFATSWADQELACRLVERKA</sequence>
<gene>
    <name evidence="1" type="ORF">GCM10011335_43550</name>
</gene>
<comment type="caution">
    <text evidence="1">The sequence shown here is derived from an EMBL/GenBank/DDBJ whole genome shotgun (WGS) entry which is preliminary data.</text>
</comment>
<reference evidence="1" key="2">
    <citation type="submission" date="2020-09" db="EMBL/GenBank/DDBJ databases">
        <authorList>
            <person name="Sun Q."/>
            <person name="Zhou Y."/>
        </authorList>
    </citation>
    <scope>NUCLEOTIDE SEQUENCE</scope>
    <source>
        <strain evidence="1">CGMCC 1.15493</strain>
    </source>
</reference>
<organism evidence="1 2">
    <name type="scientific">Aureimonas glaciei</name>
    <dbReference type="NCBI Taxonomy" id="1776957"/>
    <lineage>
        <taxon>Bacteria</taxon>
        <taxon>Pseudomonadati</taxon>
        <taxon>Pseudomonadota</taxon>
        <taxon>Alphaproteobacteria</taxon>
        <taxon>Hyphomicrobiales</taxon>
        <taxon>Aurantimonadaceae</taxon>
        <taxon>Aureimonas</taxon>
    </lineage>
</organism>
<evidence type="ECO:0000313" key="2">
    <source>
        <dbReference type="Proteomes" id="UP000613160"/>
    </source>
</evidence>
<dbReference type="AlphaFoldDB" id="A0A916Y905"/>
<name>A0A916Y905_9HYPH</name>
<evidence type="ECO:0000313" key="1">
    <source>
        <dbReference type="EMBL" id="GGD35856.1"/>
    </source>
</evidence>
<keyword evidence="2" id="KW-1185">Reference proteome</keyword>